<name>A0ABR3Y9T7_9EURO</name>
<dbReference type="CDD" id="cd12148">
    <property type="entry name" value="fungal_TF_MHR"/>
    <property type="match status" value="1"/>
</dbReference>
<evidence type="ECO:0000313" key="9">
    <source>
        <dbReference type="EMBL" id="KAL1884868.1"/>
    </source>
</evidence>
<dbReference type="EMBL" id="JAVDPF010000003">
    <property type="protein sequence ID" value="KAL1884868.1"/>
    <property type="molecule type" value="Genomic_DNA"/>
</dbReference>
<evidence type="ECO:0000256" key="2">
    <source>
        <dbReference type="ARBA" id="ARBA00023015"/>
    </source>
</evidence>
<evidence type="ECO:0000256" key="4">
    <source>
        <dbReference type="ARBA" id="ARBA00023163"/>
    </source>
</evidence>
<proteinExistence type="predicted"/>
<dbReference type="PROSITE" id="PS50048">
    <property type="entry name" value="ZN2_CY6_FUNGAL_2"/>
    <property type="match status" value="1"/>
</dbReference>
<evidence type="ECO:0000259" key="8">
    <source>
        <dbReference type="PROSITE" id="PS50048"/>
    </source>
</evidence>
<dbReference type="SMART" id="SM00906">
    <property type="entry name" value="Fungal_trans"/>
    <property type="match status" value="1"/>
</dbReference>
<evidence type="ECO:0000256" key="6">
    <source>
        <dbReference type="SAM" id="MobiDB-lite"/>
    </source>
</evidence>
<dbReference type="InterPro" id="IPR050987">
    <property type="entry name" value="AtrR-like"/>
</dbReference>
<feature type="transmembrane region" description="Helical" evidence="7">
    <location>
        <begin position="606"/>
        <end position="627"/>
    </location>
</feature>
<feature type="region of interest" description="Disordered" evidence="6">
    <location>
        <begin position="685"/>
        <end position="720"/>
    </location>
</feature>
<sequence>MQQAEAFVGRKPNAHRTGSRRMMDFPVSEEEETQQDLAASSRSRPSVACDMCHRRKIKCQPELNGTGCMQCTRRKIQCNFGSKKSRRESLKRAQHIRWLENRLNYVQGILKTAGILDEDYVDENIPLAEDEQLDGYEYDTGHEQRDHDEDYWEEVEGAVGTRPLWQDGLFPSSFGSMDVLSCPQFTVTGRIRSVSATPSSYSEDLSTTELDSLTSNIISTTEKDEPRYFGRASTMSIFSADGLQWIRHKTGDYSIPDTIFDRSPDEATSKYYPPDVYHDIFESHVYKPLPPRTEVFALLEHYFSDSNRLFPIYHEATFMRLVEWQYRQQTCKDAALWASINVMIAVAYRYRLPNSIRPERDNEKAWLYFKNAISAMFLRGNSTLQTALPLVTAAMRICHQLGLHRRSTGNNLPLVEQEQRRRVFWVCYVLDQSVSIRAGNAPSQADDFDIDFPADGIDGSEGGPDVRWFSLLARLSVIKGKIYKRLYSAKSLRRSPPEVIATINELNAELDEWKSKSLGILQTRQENDNQEFMFNLSRMALELTYYNAVIMVNRMPILHDSFLTAHFPSAITRPYLTQALASNAICVQAARDSLRLMNTMPWGDVAWMWALLYYLFLSTIIIFVNILRNATNPKAREDLRSLSMSVTFFNTLTPGDGIRSSAKFMANSCAVFERIAKAVVEKAEKDNRSRKSLRGEKPHVATPINEQEDDTQSRSEAAGSFAELSEGIERGISSVVEPNGSTMAADLHNSEGPFPFTTNQSPTGTAEEARERPAQVSGLTNLDTPISDAYTFFNNMLVPPDLWPMNAEWGVANQFPAGVFSQGFSELYGPGGVLEGMPVPEQPCYGFSMSNLQQDNQREGNYNTFDLYDFFQ</sequence>
<feature type="region of interest" description="Disordered" evidence="6">
    <location>
        <begin position="739"/>
        <end position="780"/>
    </location>
</feature>
<dbReference type="InterPro" id="IPR036864">
    <property type="entry name" value="Zn2-C6_fun-type_DNA-bd_sf"/>
</dbReference>
<evidence type="ECO:0000256" key="5">
    <source>
        <dbReference type="ARBA" id="ARBA00023242"/>
    </source>
</evidence>
<dbReference type="SUPFAM" id="SSF57701">
    <property type="entry name" value="Zn2/Cys6 DNA-binding domain"/>
    <property type="match status" value="1"/>
</dbReference>
<dbReference type="PANTHER" id="PTHR46910:SF2">
    <property type="entry name" value="ZN(II)2CYS6 TRANSCRIPTION FACTOR (EUROFUNG)"/>
    <property type="match status" value="1"/>
</dbReference>
<dbReference type="Gene3D" id="4.10.240.10">
    <property type="entry name" value="Zn(2)-C6 fungal-type DNA-binding domain"/>
    <property type="match status" value="1"/>
</dbReference>
<dbReference type="Proteomes" id="UP001583193">
    <property type="component" value="Unassembled WGS sequence"/>
</dbReference>
<dbReference type="Pfam" id="PF04082">
    <property type="entry name" value="Fungal_trans"/>
    <property type="match status" value="1"/>
</dbReference>
<reference evidence="9 10" key="1">
    <citation type="journal article" date="2024" name="IMA Fungus">
        <title>IMA Genome - F19 : A genome assembly and annotation guide to empower mycologists, including annotated draft genome sequences of Ceratocystis pirilliformis, Diaporthe australafricana, Fusarium ophioides, Paecilomyces lecythidis, and Sporothrix stenoceras.</title>
        <authorList>
            <person name="Aylward J."/>
            <person name="Wilson A.M."/>
            <person name="Visagie C.M."/>
            <person name="Spraker J."/>
            <person name="Barnes I."/>
            <person name="Buitendag C."/>
            <person name="Ceriani C."/>
            <person name="Del Mar Angel L."/>
            <person name="du Plessis D."/>
            <person name="Fuchs T."/>
            <person name="Gasser K."/>
            <person name="Kramer D."/>
            <person name="Li W."/>
            <person name="Munsamy K."/>
            <person name="Piso A."/>
            <person name="Price J.L."/>
            <person name="Sonnekus B."/>
            <person name="Thomas C."/>
            <person name="van der Nest A."/>
            <person name="van Dijk A."/>
            <person name="van Heerden A."/>
            <person name="van Vuuren N."/>
            <person name="Yilmaz N."/>
            <person name="Duong T.A."/>
            <person name="van der Merwe N.A."/>
            <person name="Wingfield M.J."/>
            <person name="Wingfield B.D."/>
        </authorList>
    </citation>
    <scope>NUCLEOTIDE SEQUENCE [LARGE SCALE GENOMIC DNA]</scope>
    <source>
        <strain evidence="9 10">CMW 18167</strain>
    </source>
</reference>
<comment type="caution">
    <text evidence="9">The sequence shown here is derived from an EMBL/GenBank/DDBJ whole genome shotgun (WGS) entry which is preliminary data.</text>
</comment>
<keyword evidence="4" id="KW-0804">Transcription</keyword>
<dbReference type="InterPro" id="IPR007219">
    <property type="entry name" value="XnlR_reg_dom"/>
</dbReference>
<dbReference type="PROSITE" id="PS00463">
    <property type="entry name" value="ZN2_CY6_FUNGAL_1"/>
    <property type="match status" value="1"/>
</dbReference>
<evidence type="ECO:0000256" key="3">
    <source>
        <dbReference type="ARBA" id="ARBA00023125"/>
    </source>
</evidence>
<keyword evidence="7" id="KW-0812">Transmembrane</keyword>
<keyword evidence="5" id="KW-0539">Nucleus</keyword>
<organism evidence="9 10">
    <name type="scientific">Paecilomyces lecythidis</name>
    <dbReference type="NCBI Taxonomy" id="3004212"/>
    <lineage>
        <taxon>Eukaryota</taxon>
        <taxon>Fungi</taxon>
        <taxon>Dikarya</taxon>
        <taxon>Ascomycota</taxon>
        <taxon>Pezizomycotina</taxon>
        <taxon>Eurotiomycetes</taxon>
        <taxon>Eurotiomycetidae</taxon>
        <taxon>Eurotiales</taxon>
        <taxon>Thermoascaceae</taxon>
        <taxon>Paecilomyces</taxon>
    </lineage>
</organism>
<dbReference type="CDD" id="cd00067">
    <property type="entry name" value="GAL4"/>
    <property type="match status" value="1"/>
</dbReference>
<feature type="domain" description="Zn(2)-C6 fungal-type" evidence="8">
    <location>
        <begin position="48"/>
        <end position="80"/>
    </location>
</feature>
<keyword evidence="7" id="KW-1133">Transmembrane helix</keyword>
<feature type="compositionally biased region" description="Basic and acidic residues" evidence="6">
    <location>
        <begin position="685"/>
        <end position="699"/>
    </location>
</feature>
<evidence type="ECO:0000256" key="7">
    <source>
        <dbReference type="SAM" id="Phobius"/>
    </source>
</evidence>
<keyword evidence="1" id="KW-0479">Metal-binding</keyword>
<keyword evidence="7" id="KW-0472">Membrane</keyword>
<dbReference type="InterPro" id="IPR001138">
    <property type="entry name" value="Zn2Cys6_DnaBD"/>
</dbReference>
<keyword evidence="2" id="KW-0805">Transcription regulation</keyword>
<keyword evidence="3" id="KW-0238">DNA-binding</keyword>
<keyword evidence="10" id="KW-1185">Reference proteome</keyword>
<evidence type="ECO:0000256" key="1">
    <source>
        <dbReference type="ARBA" id="ARBA00022723"/>
    </source>
</evidence>
<evidence type="ECO:0000313" key="10">
    <source>
        <dbReference type="Proteomes" id="UP001583193"/>
    </source>
</evidence>
<dbReference type="SMART" id="SM00066">
    <property type="entry name" value="GAL4"/>
    <property type="match status" value="1"/>
</dbReference>
<dbReference type="PANTHER" id="PTHR46910">
    <property type="entry name" value="TRANSCRIPTION FACTOR PDR1"/>
    <property type="match status" value="1"/>
</dbReference>
<feature type="region of interest" description="Disordered" evidence="6">
    <location>
        <begin position="1"/>
        <end position="22"/>
    </location>
</feature>
<accession>A0ABR3Y9T7</accession>
<protein>
    <recommendedName>
        <fullName evidence="8">Zn(2)-C6 fungal-type domain-containing protein</fullName>
    </recommendedName>
</protein>
<gene>
    <name evidence="9" type="ORF">Plec18167_001523</name>
</gene>